<dbReference type="InterPro" id="IPR002661">
    <property type="entry name" value="Ribosome_recyc_fac"/>
</dbReference>
<evidence type="ECO:0000256" key="1">
    <source>
        <dbReference type="ARBA" id="ARBA00004496"/>
    </source>
</evidence>
<comment type="caution">
    <text evidence="8">The sequence shown here is derived from an EMBL/GenBank/DDBJ whole genome shotgun (WGS) entry which is preliminary data.</text>
</comment>
<keyword evidence="9" id="KW-1185">Reference proteome</keyword>
<dbReference type="Gene3D" id="1.10.132.20">
    <property type="entry name" value="Ribosome-recycling factor"/>
    <property type="match status" value="1"/>
</dbReference>
<dbReference type="InterPro" id="IPR023584">
    <property type="entry name" value="Ribosome_recyc_fac_dom"/>
</dbReference>
<dbReference type="GO" id="GO:0005829">
    <property type="term" value="C:cytosol"/>
    <property type="evidence" value="ECO:0007669"/>
    <property type="project" value="GOC"/>
</dbReference>
<dbReference type="PANTHER" id="PTHR20982">
    <property type="entry name" value="RIBOSOME RECYCLING FACTOR"/>
    <property type="match status" value="1"/>
</dbReference>
<protein>
    <recommendedName>
        <fullName evidence="6">Ribosome-recycling factor</fullName>
        <shortName evidence="6">RRF</shortName>
    </recommendedName>
    <alternativeName>
        <fullName evidence="6">Ribosome-releasing factor</fullName>
    </alternativeName>
</protein>
<dbReference type="EMBL" id="MUXE01000019">
    <property type="protein sequence ID" value="PUE63531.1"/>
    <property type="molecule type" value="Genomic_DNA"/>
</dbReference>
<keyword evidence="3 6" id="KW-0963">Cytoplasm</keyword>
<dbReference type="OrthoDB" id="9804006at2"/>
<keyword evidence="4 6" id="KW-0648">Protein biosynthesis</keyword>
<evidence type="ECO:0000313" key="8">
    <source>
        <dbReference type="EMBL" id="PUE63531.1"/>
    </source>
</evidence>
<gene>
    <name evidence="6" type="primary">frr</name>
    <name evidence="8" type="ORF">B0174_10605</name>
</gene>
<evidence type="ECO:0000256" key="5">
    <source>
        <dbReference type="ARBA" id="ARBA00025050"/>
    </source>
</evidence>
<dbReference type="Pfam" id="PF01765">
    <property type="entry name" value="RRF"/>
    <property type="match status" value="1"/>
</dbReference>
<dbReference type="SUPFAM" id="SSF55194">
    <property type="entry name" value="Ribosome recycling factor, RRF"/>
    <property type="match status" value="1"/>
</dbReference>
<feature type="domain" description="Ribosome recycling factor" evidence="7">
    <location>
        <begin position="20"/>
        <end position="182"/>
    </location>
</feature>
<proteinExistence type="inferred from homology"/>
<evidence type="ECO:0000256" key="2">
    <source>
        <dbReference type="ARBA" id="ARBA00005912"/>
    </source>
</evidence>
<evidence type="ECO:0000313" key="9">
    <source>
        <dbReference type="Proteomes" id="UP000251135"/>
    </source>
</evidence>
<comment type="function">
    <text evidence="5 6">Responsible for the release of ribosomes from messenger RNA at the termination of protein biosynthesis. May increase the efficiency of translation by recycling ribosomes from one round of translation to another.</text>
</comment>
<organism evidence="8 9">
    <name type="scientific">Arcobacter caeni</name>
    <dbReference type="NCBI Taxonomy" id="1912877"/>
    <lineage>
        <taxon>Bacteria</taxon>
        <taxon>Pseudomonadati</taxon>
        <taxon>Campylobacterota</taxon>
        <taxon>Epsilonproteobacteria</taxon>
        <taxon>Campylobacterales</taxon>
        <taxon>Arcobacteraceae</taxon>
        <taxon>Arcobacter</taxon>
    </lineage>
</organism>
<dbReference type="CDD" id="cd00520">
    <property type="entry name" value="RRF"/>
    <property type="match status" value="1"/>
</dbReference>
<dbReference type="NCBIfam" id="TIGR00496">
    <property type="entry name" value="frr"/>
    <property type="match status" value="1"/>
</dbReference>
<comment type="subcellular location">
    <subcellularLocation>
        <location evidence="1 6">Cytoplasm</location>
    </subcellularLocation>
</comment>
<sequence>MLEEIYAQTKEHMEKSIDSLRKDYKSLRTGKVNPNILDGIKIDYYGTPTDLSQVGSVLSPDATTIVINPWEKNLLGVIDKALQAANIGVNPNNDGVVIKLFFPPMTTDQRENTVKQAKVMTDNAKVAIRNIRQNANTKAKNLLKDKLITEDENKKAQDEIQKITDSYVVKADETLKAKEKEIRTI</sequence>
<dbReference type="FunFam" id="3.30.1360.40:FF:000001">
    <property type="entry name" value="Ribosome-recycling factor"/>
    <property type="match status" value="1"/>
</dbReference>
<dbReference type="HAMAP" id="MF_00040">
    <property type="entry name" value="RRF"/>
    <property type="match status" value="1"/>
</dbReference>
<evidence type="ECO:0000256" key="6">
    <source>
        <dbReference type="HAMAP-Rule" id="MF_00040"/>
    </source>
</evidence>
<accession>A0A363CWV0</accession>
<comment type="similarity">
    <text evidence="2 6">Belongs to the RRF family.</text>
</comment>
<evidence type="ECO:0000256" key="4">
    <source>
        <dbReference type="ARBA" id="ARBA00022917"/>
    </source>
</evidence>
<dbReference type="FunFam" id="1.10.132.20:FF:000001">
    <property type="entry name" value="Ribosome-recycling factor"/>
    <property type="match status" value="1"/>
</dbReference>
<evidence type="ECO:0000256" key="3">
    <source>
        <dbReference type="ARBA" id="ARBA00022490"/>
    </source>
</evidence>
<dbReference type="GO" id="GO:0002184">
    <property type="term" value="P:cytoplasmic translational termination"/>
    <property type="evidence" value="ECO:0007669"/>
    <property type="project" value="TreeGrafter"/>
</dbReference>
<reference evidence="8 9" key="1">
    <citation type="submission" date="2017-02" db="EMBL/GenBank/DDBJ databases">
        <title>Arcobacter caeni sp. nov, a new Arcobacter species isolated from reclaimed water.</title>
        <authorList>
            <person name="Figueras M.J."/>
            <person name="Perez-Cataluna A."/>
            <person name="Salas-Masso N."/>
        </authorList>
    </citation>
    <scope>NUCLEOTIDE SEQUENCE [LARGE SCALE GENOMIC DNA]</scope>
    <source>
        <strain evidence="8 9">RW17-10</strain>
    </source>
</reference>
<dbReference type="InterPro" id="IPR036191">
    <property type="entry name" value="RRF_sf"/>
</dbReference>
<dbReference type="AlphaFoldDB" id="A0A363CWV0"/>
<dbReference type="Gene3D" id="3.30.1360.40">
    <property type="match status" value="1"/>
</dbReference>
<name>A0A363CWV0_9BACT</name>
<dbReference type="PANTHER" id="PTHR20982:SF3">
    <property type="entry name" value="MITOCHONDRIAL RIBOSOME RECYCLING FACTOR PSEUDO 1"/>
    <property type="match status" value="1"/>
</dbReference>
<dbReference type="RefSeq" id="WP_108560639.1">
    <property type="nucleotide sequence ID" value="NZ_MUXE01000019.1"/>
</dbReference>
<dbReference type="GO" id="GO:0043023">
    <property type="term" value="F:ribosomal large subunit binding"/>
    <property type="evidence" value="ECO:0007669"/>
    <property type="project" value="TreeGrafter"/>
</dbReference>
<evidence type="ECO:0000259" key="7">
    <source>
        <dbReference type="Pfam" id="PF01765"/>
    </source>
</evidence>
<dbReference type="Proteomes" id="UP000251135">
    <property type="component" value="Unassembled WGS sequence"/>
</dbReference>